<accession>A0ABR9HCX6</accession>
<dbReference type="PANTHER" id="PTHR12110">
    <property type="entry name" value="HYDROXYPYRUVATE ISOMERASE"/>
    <property type="match status" value="1"/>
</dbReference>
<keyword evidence="3" id="KW-1185">Reference proteome</keyword>
<dbReference type="EC" id="4.2.1.44" evidence="2"/>
<gene>
    <name evidence="2" type="ORF">H4W79_001104</name>
</gene>
<dbReference type="Proteomes" id="UP000598217">
    <property type="component" value="Unassembled WGS sequence"/>
</dbReference>
<dbReference type="InterPro" id="IPR050312">
    <property type="entry name" value="IolE/XylAMocC-like"/>
</dbReference>
<dbReference type="EMBL" id="JADBDY010000001">
    <property type="protein sequence ID" value="MBE1456890.1"/>
    <property type="molecule type" value="Genomic_DNA"/>
</dbReference>
<name>A0ABR9HCX6_9ACTN</name>
<dbReference type="Gene3D" id="3.20.20.150">
    <property type="entry name" value="Divalent-metal-dependent TIM barrel enzymes"/>
    <property type="match status" value="1"/>
</dbReference>
<feature type="domain" description="Xylose isomerase-like TIM barrel" evidence="1">
    <location>
        <begin position="129"/>
        <end position="288"/>
    </location>
</feature>
<dbReference type="Pfam" id="PF01261">
    <property type="entry name" value="AP_endonuc_2"/>
    <property type="match status" value="1"/>
</dbReference>
<evidence type="ECO:0000259" key="1">
    <source>
        <dbReference type="Pfam" id="PF01261"/>
    </source>
</evidence>
<dbReference type="GO" id="GO:0050114">
    <property type="term" value="F:myo-inosose-2 dehydratase activity"/>
    <property type="evidence" value="ECO:0007669"/>
    <property type="project" value="UniProtKB-EC"/>
</dbReference>
<dbReference type="InterPro" id="IPR013022">
    <property type="entry name" value="Xyl_isomerase-like_TIM-brl"/>
</dbReference>
<evidence type="ECO:0000313" key="2">
    <source>
        <dbReference type="EMBL" id="MBE1456890.1"/>
    </source>
</evidence>
<keyword evidence="2" id="KW-0456">Lyase</keyword>
<dbReference type="InterPro" id="IPR036237">
    <property type="entry name" value="Xyl_isomerase-like_sf"/>
</dbReference>
<protein>
    <submittedName>
        <fullName evidence="2">Inosose dehydratase</fullName>
        <ecNumber evidence="2">4.2.1.44</ecNumber>
    </submittedName>
</protein>
<sequence length="352" mass="39153">MAGNTTGKQILTGVRLGITPTGWRNADFPDLTADSKGKQYYPADKCLKEIIEAKFTGCSDDREFPKDAAAWKSFLTAAGLPNGREFHVTEPWISTWFTTAGGYERTLDFYEKSKKQWSDRGVQNIGAAEFGNAVHLKPHVPLEQRNRFSDQQWNTLVEGLNELGRRAAADGFRLCYHPHMGTGVQTQPETDRLMAGTDAAHVHLLLDTGHLTWAGGDPVAAVYRHGDRIKHIHLKDLRPDKLRSLDLARTSFKDGVKAGIFNVPVADHGKWTVPFDKVLKALDDVDYAREDRWRKTGEAPHPTVKWRKWLVVEAEQPYEGDFHGPGKPLDYAKEAHTTVSALLGSTGGGGSR</sequence>
<dbReference type="SUPFAM" id="SSF51658">
    <property type="entry name" value="Xylose isomerase-like"/>
    <property type="match status" value="1"/>
</dbReference>
<dbReference type="PANTHER" id="PTHR12110:SF41">
    <property type="entry name" value="INOSOSE DEHYDRATASE"/>
    <property type="match status" value="1"/>
</dbReference>
<comment type="caution">
    <text evidence="2">The sequence shown here is derived from an EMBL/GenBank/DDBJ whole genome shotgun (WGS) entry which is preliminary data.</text>
</comment>
<reference evidence="2 3" key="1">
    <citation type="submission" date="2020-10" db="EMBL/GenBank/DDBJ databases">
        <title>Sequencing the genomes of 1000 actinobacteria strains.</title>
        <authorList>
            <person name="Klenk H.-P."/>
        </authorList>
    </citation>
    <scope>NUCLEOTIDE SEQUENCE [LARGE SCALE GENOMIC DNA]</scope>
    <source>
        <strain evidence="2 3">DSM 45157</strain>
    </source>
</reference>
<dbReference type="RefSeq" id="WP_191268114.1">
    <property type="nucleotide sequence ID" value="NZ_BMXJ01000002.1"/>
</dbReference>
<proteinExistence type="predicted"/>
<organism evidence="2 3">
    <name type="scientific">Nocardiopsis terrae</name>
    <dbReference type="NCBI Taxonomy" id="372655"/>
    <lineage>
        <taxon>Bacteria</taxon>
        <taxon>Bacillati</taxon>
        <taxon>Actinomycetota</taxon>
        <taxon>Actinomycetes</taxon>
        <taxon>Streptosporangiales</taxon>
        <taxon>Nocardiopsidaceae</taxon>
        <taxon>Nocardiopsis</taxon>
    </lineage>
</organism>
<evidence type="ECO:0000313" key="3">
    <source>
        <dbReference type="Proteomes" id="UP000598217"/>
    </source>
</evidence>